<feature type="region of interest" description="Disordered" evidence="1">
    <location>
        <begin position="1"/>
        <end position="70"/>
    </location>
</feature>
<dbReference type="Proteomes" id="UP001433268">
    <property type="component" value="Unassembled WGS sequence"/>
</dbReference>
<dbReference type="GeneID" id="92043174"/>
<name>A0ABR1WR86_9PEZI</name>
<dbReference type="RefSeq" id="XP_066669037.1">
    <property type="nucleotide sequence ID" value="XM_066810114.1"/>
</dbReference>
<keyword evidence="3" id="KW-1185">Reference proteome</keyword>
<comment type="caution">
    <text evidence="2">The sequence shown here is derived from an EMBL/GenBank/DDBJ whole genome shotgun (WGS) entry which is preliminary data.</text>
</comment>
<evidence type="ECO:0000313" key="3">
    <source>
        <dbReference type="Proteomes" id="UP001433268"/>
    </source>
</evidence>
<dbReference type="EMBL" id="JAQQWN010000005">
    <property type="protein sequence ID" value="KAK8084528.1"/>
    <property type="molecule type" value="Genomic_DNA"/>
</dbReference>
<sequence length="70" mass="7822">MRRGRRNPADPPPLQQKPIEKAIPAQGEKGETGETGDKGRPPTMRPMLLLKKPYRPDSPPARRPETLPES</sequence>
<organism evidence="2 3">
    <name type="scientific">Apiospora hydei</name>
    <dbReference type="NCBI Taxonomy" id="1337664"/>
    <lineage>
        <taxon>Eukaryota</taxon>
        <taxon>Fungi</taxon>
        <taxon>Dikarya</taxon>
        <taxon>Ascomycota</taxon>
        <taxon>Pezizomycotina</taxon>
        <taxon>Sordariomycetes</taxon>
        <taxon>Xylariomycetidae</taxon>
        <taxon>Amphisphaeriales</taxon>
        <taxon>Apiosporaceae</taxon>
        <taxon>Apiospora</taxon>
    </lineage>
</organism>
<proteinExistence type="predicted"/>
<gene>
    <name evidence="2" type="ORF">PG997_005799</name>
</gene>
<protein>
    <submittedName>
        <fullName evidence="2">Uncharacterized protein</fullName>
    </submittedName>
</protein>
<feature type="compositionally biased region" description="Basic and acidic residues" evidence="1">
    <location>
        <begin position="60"/>
        <end position="70"/>
    </location>
</feature>
<evidence type="ECO:0000313" key="2">
    <source>
        <dbReference type="EMBL" id="KAK8084528.1"/>
    </source>
</evidence>
<reference evidence="2 3" key="1">
    <citation type="submission" date="2023-01" db="EMBL/GenBank/DDBJ databases">
        <title>Analysis of 21 Apiospora genomes using comparative genomics revels a genus with tremendous synthesis potential of carbohydrate active enzymes and secondary metabolites.</title>
        <authorList>
            <person name="Sorensen T."/>
        </authorList>
    </citation>
    <scope>NUCLEOTIDE SEQUENCE [LARGE SCALE GENOMIC DNA]</scope>
    <source>
        <strain evidence="2 3">CBS 114990</strain>
    </source>
</reference>
<evidence type="ECO:0000256" key="1">
    <source>
        <dbReference type="SAM" id="MobiDB-lite"/>
    </source>
</evidence>
<feature type="compositionally biased region" description="Basic and acidic residues" evidence="1">
    <location>
        <begin position="28"/>
        <end position="40"/>
    </location>
</feature>
<accession>A0ABR1WR86</accession>